<keyword evidence="8" id="KW-0255">Endonuclease</keyword>
<dbReference type="EMBL" id="LWMS01000018">
    <property type="protein sequence ID" value="PWL08445.1"/>
    <property type="molecule type" value="Genomic_DNA"/>
</dbReference>
<evidence type="ECO:0000259" key="6">
    <source>
        <dbReference type="SMART" id="SM00534"/>
    </source>
</evidence>
<dbReference type="InterPro" id="IPR027417">
    <property type="entry name" value="P-loop_NTPase"/>
</dbReference>
<organism evidence="7 9">
    <name type="scientific">Methanosphaera cuniculi</name>
    <dbReference type="NCBI Taxonomy" id="1077256"/>
    <lineage>
        <taxon>Archaea</taxon>
        <taxon>Methanobacteriati</taxon>
        <taxon>Methanobacteriota</taxon>
        <taxon>Methanomada group</taxon>
        <taxon>Methanobacteria</taxon>
        <taxon>Methanobacteriales</taxon>
        <taxon>Methanobacteriaceae</taxon>
        <taxon>Methanosphaera</taxon>
    </lineage>
</organism>
<dbReference type="Proteomes" id="UP000246004">
    <property type="component" value="Unassembled WGS sequence"/>
</dbReference>
<evidence type="ECO:0000313" key="9">
    <source>
        <dbReference type="Proteomes" id="UP000217528"/>
    </source>
</evidence>
<comment type="similarity">
    <text evidence="4">Belongs to the DNA mismatch repair MutS family. Archaeal Muts2 subfamily.</text>
</comment>
<comment type="function">
    <text evidence="4">Has ATPase and non-specific DNA-binding activities.</text>
</comment>
<dbReference type="Pfam" id="PF00488">
    <property type="entry name" value="MutS_V"/>
    <property type="match status" value="1"/>
</dbReference>
<evidence type="ECO:0000313" key="10">
    <source>
        <dbReference type="Proteomes" id="UP000246004"/>
    </source>
</evidence>
<dbReference type="SMART" id="SM00534">
    <property type="entry name" value="MUTSac"/>
    <property type="match status" value="1"/>
</dbReference>
<keyword evidence="5" id="KW-0175">Coiled coil</keyword>
<comment type="caution">
    <text evidence="7">The sequence shown here is derived from an EMBL/GenBank/DDBJ whole genome shotgun (WGS) entry which is preliminary data.</text>
</comment>
<dbReference type="EMBL" id="LMVN01000014">
    <property type="protein sequence ID" value="PAV07463.1"/>
    <property type="molecule type" value="Genomic_DNA"/>
</dbReference>
<dbReference type="GO" id="GO:0030983">
    <property type="term" value="F:mismatched DNA binding"/>
    <property type="evidence" value="ECO:0007669"/>
    <property type="project" value="InterPro"/>
</dbReference>
<keyword evidence="4 8" id="KW-0378">Hydrolase</keyword>
<dbReference type="InterPro" id="IPR000432">
    <property type="entry name" value="DNA_mismatch_repair_MutS_C"/>
</dbReference>
<evidence type="ECO:0000256" key="2">
    <source>
        <dbReference type="ARBA" id="ARBA00022840"/>
    </source>
</evidence>
<dbReference type="GO" id="GO:0004519">
    <property type="term" value="F:endonuclease activity"/>
    <property type="evidence" value="ECO:0007669"/>
    <property type="project" value="UniProtKB-KW"/>
</dbReference>
<gene>
    <name evidence="4 8" type="primary">mutS2</name>
    <name evidence="7" type="ORF">ASJ82_02470</name>
    <name evidence="8" type="ORF">MSCUN_06670</name>
</gene>
<reference evidence="8 10" key="1">
    <citation type="submission" date="2016-04" db="EMBL/GenBank/DDBJ databases">
        <title>Genome sequence of Methanosphaera cuniculi DSM 4103.</title>
        <authorList>
            <person name="Poehlein A."/>
            <person name="Seedorf H."/>
            <person name="Daniel R."/>
        </authorList>
    </citation>
    <scope>NUCLEOTIDE SEQUENCE [LARGE SCALE GENOMIC DNA]</scope>
    <source>
        <strain evidence="8 10">DSM 4103</strain>
    </source>
</reference>
<feature type="domain" description="DNA mismatch repair proteins mutS family" evidence="6">
    <location>
        <begin position="411"/>
        <end position="593"/>
    </location>
</feature>
<dbReference type="HAMAP" id="MF_00971">
    <property type="entry name" value="MutS2_archaea"/>
    <property type="match status" value="1"/>
</dbReference>
<dbReference type="SUPFAM" id="SSF52540">
    <property type="entry name" value="P-loop containing nucleoside triphosphate hydrolases"/>
    <property type="match status" value="1"/>
</dbReference>
<evidence type="ECO:0000256" key="3">
    <source>
        <dbReference type="ARBA" id="ARBA00023125"/>
    </source>
</evidence>
<keyword evidence="3 4" id="KW-0238">DNA-binding</keyword>
<evidence type="ECO:0000256" key="1">
    <source>
        <dbReference type="ARBA" id="ARBA00022741"/>
    </source>
</evidence>
<feature type="binding site" evidence="4">
    <location>
        <begin position="418"/>
        <end position="425"/>
    </location>
    <ligand>
        <name>ATP</name>
        <dbReference type="ChEBI" id="CHEBI:30616"/>
    </ligand>
</feature>
<dbReference type="PANTHER" id="PTHR11361:SF125">
    <property type="entry name" value="DNA-BINDING PROTEIN MUTS2"/>
    <property type="match status" value="1"/>
</dbReference>
<dbReference type="GO" id="GO:0006298">
    <property type="term" value="P:mismatch repair"/>
    <property type="evidence" value="ECO:0007669"/>
    <property type="project" value="InterPro"/>
</dbReference>
<keyword evidence="9" id="KW-1185">Reference proteome</keyword>
<evidence type="ECO:0000256" key="5">
    <source>
        <dbReference type="SAM" id="Coils"/>
    </source>
</evidence>
<dbReference type="PANTHER" id="PTHR11361">
    <property type="entry name" value="DNA MISMATCH REPAIR PROTEIN MUTS FAMILY MEMBER"/>
    <property type="match status" value="1"/>
</dbReference>
<dbReference type="GO" id="GO:0016787">
    <property type="term" value="F:hydrolase activity"/>
    <property type="evidence" value="ECO:0007669"/>
    <property type="project" value="UniProtKB-KW"/>
</dbReference>
<dbReference type="GO" id="GO:0140664">
    <property type="term" value="F:ATP-dependent DNA damage sensor activity"/>
    <property type="evidence" value="ECO:0007669"/>
    <property type="project" value="InterPro"/>
</dbReference>
<dbReference type="AlphaFoldDB" id="A0A2A2HE11"/>
<dbReference type="Gene3D" id="3.40.50.300">
    <property type="entry name" value="P-loop containing nucleotide triphosphate hydrolases"/>
    <property type="match status" value="1"/>
</dbReference>
<keyword evidence="2 4" id="KW-0067">ATP-binding</keyword>
<dbReference type="PIRSF" id="PIRSF029254">
    <property type="entry name" value="MutS_C_archaeal"/>
    <property type="match status" value="1"/>
</dbReference>
<dbReference type="InterPro" id="IPR012401">
    <property type="entry name" value="DNA-bd_MutS2_arc"/>
</dbReference>
<reference evidence="7 9" key="2">
    <citation type="journal article" date="2017" name="BMC Genomics">
        <title>Genomic analysis of methanogenic archaea reveals a shift towards energy conservation.</title>
        <authorList>
            <person name="Gilmore S.P."/>
            <person name="Henske J.K."/>
            <person name="Sexton J.A."/>
            <person name="Solomon K.V."/>
            <person name="Seppala S."/>
            <person name="Yoo J.I."/>
            <person name="Huyett L.M."/>
            <person name="Pressman A."/>
            <person name="Cogan J.Z."/>
            <person name="Kivenson V."/>
            <person name="Peng X."/>
            <person name="Tan Y."/>
            <person name="Valentine D.L."/>
            <person name="O'Malley M.A."/>
        </authorList>
    </citation>
    <scope>NUCLEOTIDE SEQUENCE [LARGE SCALE GENOMIC DNA]</scope>
    <source>
        <strain evidence="7 9">1R-7</strain>
    </source>
</reference>
<evidence type="ECO:0000313" key="7">
    <source>
        <dbReference type="EMBL" id="PAV07463.1"/>
    </source>
</evidence>
<keyword evidence="1 4" id="KW-0547">Nucleotide-binding</keyword>
<feature type="coiled-coil region" evidence="5">
    <location>
        <begin position="319"/>
        <end position="352"/>
    </location>
</feature>
<dbReference type="InterPro" id="IPR045076">
    <property type="entry name" value="MutS"/>
</dbReference>
<proteinExistence type="inferred from homology"/>
<accession>A0A2A2HE11</accession>
<evidence type="ECO:0000256" key="4">
    <source>
        <dbReference type="HAMAP-Rule" id="MF_00971"/>
    </source>
</evidence>
<sequence length="599" mass="69652">MNIAGLSQKKALDIIHYIHGTSNDYIKTPQAEDIYLDIIDRINEFSTTEYAKNRIKLLRPTNNYDEIQQMNNLIEDTLDEIKDLDLDYIHDLYKMIKPLSDEITPRFDDSFAIVCEEYDDYLNMLHKNYNKYTNIFPIEDQPNLDGYDYILYVYNEYNIEPPESPNIISIKNTADEYEILPDIILQYYTKNRKTLENVYKLRTYLNKKSNIKDVLEVLDIIDSFTQKDVPIEQIVDEVKQRADDKINEQIQQIALKGDEILQLLGSSDELPPKIVEIYNTILNDAQVELSEKTGILFDPFIIQYPIKIDEEEIERVKQNTIANKQIRQYEEKIRACQQLQQYKQVIQQETQEIIHYNFNFALACFFLYYNLTIPTIADEYILDDALHIRLQQELNDGSIMQKVTYNLSNDENIILLTGANSGGKTTLLEMIAQINIMTHMGIGVCAKNAVIPKTDEIYYFTKQQSLNAGAFETFLRSFIPAAVGDKKKLVLIDELESITELEAAIKIIIGFIELIQNKNNYAIIVTHMAPEILKQTQNINIRVDGIEAQGLDENYNLIVDRNPKINYLAKSTPELILKRIYQKSDEPEKSIYKEILDKF</sequence>
<name>A0A2A2HE11_9EURY</name>
<evidence type="ECO:0000313" key="8">
    <source>
        <dbReference type="EMBL" id="PWL08445.1"/>
    </source>
</evidence>
<keyword evidence="8" id="KW-0540">Nuclease</keyword>
<protein>
    <recommendedName>
        <fullName evidence="4">DNA-binding protein MutS2</fullName>
    </recommendedName>
</protein>
<dbReference type="Proteomes" id="UP000217528">
    <property type="component" value="Unassembled WGS sequence"/>
</dbReference>
<dbReference type="GO" id="GO:0005524">
    <property type="term" value="F:ATP binding"/>
    <property type="evidence" value="ECO:0007669"/>
    <property type="project" value="UniProtKB-UniRule"/>
</dbReference>
<comment type="cofactor">
    <cofactor evidence="4">
        <name>a divalent metal cation</name>
        <dbReference type="ChEBI" id="CHEBI:60240"/>
    </cofactor>
</comment>